<dbReference type="GO" id="GO:0005886">
    <property type="term" value="C:plasma membrane"/>
    <property type="evidence" value="ECO:0007669"/>
    <property type="project" value="TreeGrafter"/>
</dbReference>
<comment type="caution">
    <text evidence="5">The sequence shown here is derived from an EMBL/GenBank/DDBJ whole genome shotgun (WGS) entry which is preliminary data.</text>
</comment>
<sequence length="278" mass="30444">MSTSSTSSPFSARTSSSKADRAVGTAPKPQKTSPGKTRSEKTAVFRFIAGAVIPVFEVFTRFVIVDGDKMPNTGAFVLAPNHFTEIDPVVIGRVVWKLGRAPRFLAKASLFRIPFVGWMLRKSGQVPVERTGTDRTSDPLAAGRKIAEEGLAVIVYPEGSLTRDPDLWPMRGKLGAVRIALEADIPLIPVAHWGDQQIMPRYGKGFHPFPRHTVTVKFGDPVDLSAFRGRPFDSTMLTEATTLLMHDIAALLGELRGETPPAKLWDPAEHNQSEIGRF</sequence>
<dbReference type="GO" id="GO:0006654">
    <property type="term" value="P:phosphatidic acid biosynthetic process"/>
    <property type="evidence" value="ECO:0007669"/>
    <property type="project" value="TreeGrafter"/>
</dbReference>
<proteinExistence type="predicted"/>
<organism evidence="5 6">
    <name type="scientific">Lacisediminihabitans changchengi</name>
    <dbReference type="NCBI Taxonomy" id="2787634"/>
    <lineage>
        <taxon>Bacteria</taxon>
        <taxon>Bacillati</taxon>
        <taxon>Actinomycetota</taxon>
        <taxon>Actinomycetes</taxon>
        <taxon>Micrococcales</taxon>
        <taxon>Microbacteriaceae</taxon>
        <taxon>Lacisediminihabitans</taxon>
    </lineage>
</organism>
<feature type="region of interest" description="Disordered" evidence="3">
    <location>
        <begin position="1"/>
        <end position="38"/>
    </location>
</feature>
<dbReference type="Pfam" id="PF01553">
    <property type="entry name" value="Acyltransferase"/>
    <property type="match status" value="1"/>
</dbReference>
<dbReference type="InterPro" id="IPR002123">
    <property type="entry name" value="Plipid/glycerol_acylTrfase"/>
</dbReference>
<feature type="domain" description="Phospholipid/glycerol acyltransferase" evidence="4">
    <location>
        <begin position="76"/>
        <end position="195"/>
    </location>
</feature>
<dbReference type="EMBL" id="JAEPES010000001">
    <property type="protein sequence ID" value="MBK4346247.1"/>
    <property type="molecule type" value="Genomic_DNA"/>
</dbReference>
<evidence type="ECO:0000256" key="3">
    <source>
        <dbReference type="SAM" id="MobiDB-lite"/>
    </source>
</evidence>
<name>A0A934VWW5_9MICO</name>
<evidence type="ECO:0000259" key="4">
    <source>
        <dbReference type="SMART" id="SM00563"/>
    </source>
</evidence>
<accession>A0A934VWW5</accession>
<keyword evidence="2 5" id="KW-0012">Acyltransferase</keyword>
<dbReference type="Proteomes" id="UP000636458">
    <property type="component" value="Unassembled WGS sequence"/>
</dbReference>
<evidence type="ECO:0000256" key="1">
    <source>
        <dbReference type="ARBA" id="ARBA00022679"/>
    </source>
</evidence>
<evidence type="ECO:0000256" key="2">
    <source>
        <dbReference type="ARBA" id="ARBA00023315"/>
    </source>
</evidence>
<dbReference type="GO" id="GO:0003841">
    <property type="term" value="F:1-acylglycerol-3-phosphate O-acyltransferase activity"/>
    <property type="evidence" value="ECO:0007669"/>
    <property type="project" value="TreeGrafter"/>
</dbReference>
<evidence type="ECO:0000313" key="6">
    <source>
        <dbReference type="Proteomes" id="UP000636458"/>
    </source>
</evidence>
<protein>
    <submittedName>
        <fullName evidence="5">1-acyl-sn-glycerol-3-phosphate acyltransferase</fullName>
    </submittedName>
</protein>
<keyword evidence="6" id="KW-1185">Reference proteome</keyword>
<dbReference type="SUPFAM" id="SSF69593">
    <property type="entry name" value="Glycerol-3-phosphate (1)-acyltransferase"/>
    <property type="match status" value="1"/>
</dbReference>
<dbReference type="PANTHER" id="PTHR10434:SF55">
    <property type="entry name" value="POSSIBLE ACYLTRANSFERASE"/>
    <property type="match status" value="1"/>
</dbReference>
<dbReference type="AlphaFoldDB" id="A0A934VWW5"/>
<dbReference type="CDD" id="cd07989">
    <property type="entry name" value="LPLAT_AGPAT-like"/>
    <property type="match status" value="1"/>
</dbReference>
<evidence type="ECO:0000313" key="5">
    <source>
        <dbReference type="EMBL" id="MBK4346247.1"/>
    </source>
</evidence>
<dbReference type="PANTHER" id="PTHR10434">
    <property type="entry name" value="1-ACYL-SN-GLYCEROL-3-PHOSPHATE ACYLTRANSFERASE"/>
    <property type="match status" value="1"/>
</dbReference>
<gene>
    <name evidence="5" type="ORF">IV501_01240</name>
</gene>
<reference evidence="5" key="1">
    <citation type="submission" date="2021-01" db="EMBL/GenBank/DDBJ databases">
        <title>Lacisediminihabitans sp. nov. strain G11-30, isolated from Antarctic Soil.</title>
        <authorList>
            <person name="Li J."/>
        </authorList>
    </citation>
    <scope>NUCLEOTIDE SEQUENCE</scope>
    <source>
        <strain evidence="5">G11-30</strain>
    </source>
</reference>
<keyword evidence="1" id="KW-0808">Transferase</keyword>
<feature type="compositionally biased region" description="Low complexity" evidence="3">
    <location>
        <begin position="1"/>
        <end position="17"/>
    </location>
</feature>
<dbReference type="SMART" id="SM00563">
    <property type="entry name" value="PlsC"/>
    <property type="match status" value="1"/>
</dbReference>